<evidence type="ECO:0000256" key="1">
    <source>
        <dbReference type="ARBA" id="ARBA00006192"/>
    </source>
</evidence>
<comment type="caution">
    <text evidence="7">The sequence shown here is derived from an EMBL/GenBank/DDBJ whole genome shotgun (WGS) entry which is preliminary data.</text>
</comment>
<feature type="repeat" description="PPR" evidence="5">
    <location>
        <begin position="215"/>
        <end position="249"/>
    </location>
</feature>
<dbReference type="Pfam" id="PF13812">
    <property type="entry name" value="PPR_3"/>
    <property type="match status" value="1"/>
</dbReference>
<feature type="compositionally biased region" description="Polar residues" evidence="6">
    <location>
        <begin position="458"/>
        <end position="479"/>
    </location>
</feature>
<feature type="compositionally biased region" description="Low complexity" evidence="6">
    <location>
        <begin position="669"/>
        <end position="682"/>
    </location>
</feature>
<dbReference type="OrthoDB" id="5588846at2759"/>
<feature type="repeat" description="PPR" evidence="5">
    <location>
        <begin position="320"/>
        <end position="355"/>
    </location>
</feature>
<dbReference type="PANTHER" id="PTHR47447">
    <property type="entry name" value="OS03G0856100 PROTEIN"/>
    <property type="match status" value="1"/>
</dbReference>
<dbReference type="PANTHER" id="PTHR47447:SF17">
    <property type="entry name" value="OS12G0638900 PROTEIN"/>
    <property type="match status" value="1"/>
</dbReference>
<comment type="subunit">
    <text evidence="4">Binds to mitochondrial small subunit 15S rRNA.</text>
</comment>
<dbReference type="STRING" id="133381.A0A2T9Z5M9"/>
<keyword evidence="8" id="KW-1185">Reference proteome</keyword>
<protein>
    <recommendedName>
        <fullName evidence="9">Pentacotripeptide-repeat region of PRORP domain-containing protein</fullName>
    </recommendedName>
</protein>
<keyword evidence="2" id="KW-0677">Repeat</keyword>
<evidence type="ECO:0000313" key="7">
    <source>
        <dbReference type="EMBL" id="PVU99900.1"/>
    </source>
</evidence>
<dbReference type="NCBIfam" id="TIGR00756">
    <property type="entry name" value="PPR"/>
    <property type="match status" value="2"/>
</dbReference>
<dbReference type="InterPro" id="IPR002885">
    <property type="entry name" value="PPR_rpt"/>
</dbReference>
<evidence type="ECO:0000256" key="6">
    <source>
        <dbReference type="SAM" id="MobiDB-lite"/>
    </source>
</evidence>
<evidence type="ECO:0000256" key="5">
    <source>
        <dbReference type="PROSITE-ProRule" id="PRU00708"/>
    </source>
</evidence>
<evidence type="ECO:0008006" key="9">
    <source>
        <dbReference type="Google" id="ProtNLM"/>
    </source>
</evidence>
<dbReference type="InterPro" id="IPR011990">
    <property type="entry name" value="TPR-like_helical_dom_sf"/>
</dbReference>
<dbReference type="Pfam" id="PF01535">
    <property type="entry name" value="PPR"/>
    <property type="match status" value="1"/>
</dbReference>
<dbReference type="Proteomes" id="UP000245609">
    <property type="component" value="Unassembled WGS sequence"/>
</dbReference>
<dbReference type="Gene3D" id="1.25.40.10">
    <property type="entry name" value="Tetratricopeptide repeat domain"/>
    <property type="match status" value="2"/>
</dbReference>
<feature type="non-terminal residue" evidence="7">
    <location>
        <position position="1"/>
    </location>
</feature>
<feature type="region of interest" description="Disordered" evidence="6">
    <location>
        <begin position="661"/>
        <end position="691"/>
    </location>
</feature>
<feature type="region of interest" description="Disordered" evidence="6">
    <location>
        <begin position="33"/>
        <end position="70"/>
    </location>
</feature>
<accession>A0A2T9Z5M9</accession>
<comment type="function">
    <text evidence="3">Regulates mitochondrial small subunit maturation by controlling 15S rRNA 5'-end processing. Localizes to the 5' precursor of the 15S rRNA in a position that is subsequently occupied by mS47 in the mature yeast mtSSU. Uses structure and sequence-specific RNA recognition, binding to a single-stranded region of the precursor and specifically recognizing bases -6 to -1. The exchange of Ccm1 for mS47 is coupled to the irreversible removal of precursor rRNA that is accompanied by conformational changes of the mitoribosomal proteins uS5m and mS26. These conformational changes signal completion of 5'-end rRNA processing through protection of the mature 5'-end of the 15S rRNA and stabilization of mS47. The removal of the 5' precursor together with the dissociation of Ccm1 may be catalyzed by the 5'-3' exoribonuclease Pet127. Involved in the specific removal of group I introns in mitochondrial encoded transcripts.</text>
</comment>
<proteinExistence type="inferred from homology"/>
<name>A0A2T9Z5M9_9FUNG</name>
<evidence type="ECO:0000256" key="3">
    <source>
        <dbReference type="ARBA" id="ARBA00044493"/>
    </source>
</evidence>
<dbReference type="PROSITE" id="PS51375">
    <property type="entry name" value="PPR"/>
    <property type="match status" value="2"/>
</dbReference>
<dbReference type="AlphaFoldDB" id="A0A2T9Z5M9"/>
<reference evidence="7 8" key="1">
    <citation type="journal article" date="2018" name="MBio">
        <title>Comparative Genomics Reveals the Core Gene Toolbox for the Fungus-Insect Symbiosis.</title>
        <authorList>
            <person name="Wang Y."/>
            <person name="Stata M."/>
            <person name="Wang W."/>
            <person name="Stajich J.E."/>
            <person name="White M.M."/>
            <person name="Moncalvo J.M."/>
        </authorList>
    </citation>
    <scope>NUCLEOTIDE SEQUENCE [LARGE SCALE GENOMIC DNA]</scope>
    <source>
        <strain evidence="7 8">SC-DP-2</strain>
    </source>
</reference>
<organism evidence="7 8">
    <name type="scientific">Smittium megazygosporum</name>
    <dbReference type="NCBI Taxonomy" id="133381"/>
    <lineage>
        <taxon>Eukaryota</taxon>
        <taxon>Fungi</taxon>
        <taxon>Fungi incertae sedis</taxon>
        <taxon>Zoopagomycota</taxon>
        <taxon>Kickxellomycotina</taxon>
        <taxon>Harpellomycetes</taxon>
        <taxon>Harpellales</taxon>
        <taxon>Legeriomycetaceae</taxon>
        <taxon>Smittium</taxon>
    </lineage>
</organism>
<dbReference type="Pfam" id="PF13041">
    <property type="entry name" value="PPR_2"/>
    <property type="match status" value="1"/>
</dbReference>
<dbReference type="EMBL" id="MBFS01002203">
    <property type="protein sequence ID" value="PVU99900.1"/>
    <property type="molecule type" value="Genomic_DNA"/>
</dbReference>
<sequence length="861" mass="97764">KELDSTEAEIKKVFAHLPVPVYNPEKYNKKSKKNFVESEESGHFSEANSSGIDTSKIDTKENAPPLKHSYRVSNYGQTDLPVSSQEPYIVSFNPNNRILNYSKAKQDSGKTVFLNPSFNKFSRPLNFPNKKLHIPQSQPYDPNIPSQNTLESIDNLSNVKFSDTRLDPSSQFFKNNYLNNLSDASLPQSTEGSTSATPQSLLEDDMHNLSPSIPNRNTFAPLIRVYSKNKRLDDAFKFYELMKTRGIPRSERIYSTLLLGCLSTKDFKRAWETYENLRYEIAIPGVKIMTIMINVCTLDDQVEKALNILDEIIINGQTPTDVTFNSLISACARRQGFFDKAIDVLVKMERAGFRPDYYTYNSLMYAASKNKNLEMARLLFSHAMDDSNEFMRLDTSSFSCLFWSYSSAIKQISPISKEDAVLAMSAREPVLDFLDPNSKHKQLSSPENQGVIADSVSEPPNTTASSPPQPVNTIDQLGDSTSDVSSHSESYKTSSDLTLSTELFSGPSLNIADSKDSQSILGSEKQLNPLFARDCPNTHKDILFEASRVYNFFKECLRSGVVKFDSDSQLKKQNFVANVLNAYLSVLINHGNFDAAWEVYENDFDSLGTKRDGWTIQMMLNGCDLFRDLEKAWIVFGHYKIWREGVEKNFGSIVDIPKSDSKEPSNLDSTPVSAAKTTTSSAPPKPTDNQITLSEKQDIWVPKYKLRDYSDISLDMTVSDDRDITLGYLSNYFFLPETVYTGTNQVPIPLSPYEREAERRRIGCDERQELSIYRTMINLLAKNDQLVPALYLLQDLKYKIPEHPRNELKLGDFMVFLRCAEELEDSEVAEKIKNLCKPTETSLRQSLIRHTLKKKWTKTKY</sequence>
<gene>
    <name evidence="7" type="ORF">BB560_005428</name>
</gene>
<comment type="similarity">
    <text evidence="1">Belongs to the CCM1 family.</text>
</comment>
<feature type="compositionally biased region" description="Basic and acidic residues" evidence="6">
    <location>
        <begin position="34"/>
        <end position="43"/>
    </location>
</feature>
<evidence type="ECO:0000313" key="8">
    <source>
        <dbReference type="Proteomes" id="UP000245609"/>
    </source>
</evidence>
<feature type="region of interest" description="Disordered" evidence="6">
    <location>
        <begin position="435"/>
        <end position="491"/>
    </location>
</feature>
<evidence type="ECO:0000256" key="4">
    <source>
        <dbReference type="ARBA" id="ARBA00044511"/>
    </source>
</evidence>
<evidence type="ECO:0000256" key="2">
    <source>
        <dbReference type="ARBA" id="ARBA00022737"/>
    </source>
</evidence>